<evidence type="ECO:0000256" key="3">
    <source>
        <dbReference type="ARBA" id="ARBA00022729"/>
    </source>
</evidence>
<dbReference type="GO" id="GO:0030246">
    <property type="term" value="F:carbohydrate binding"/>
    <property type="evidence" value="ECO:0007669"/>
    <property type="project" value="UniProtKB-ARBA"/>
</dbReference>
<comment type="caution">
    <text evidence="6">The sequence shown here is derived from an EMBL/GenBank/DDBJ whole genome shotgun (WGS) entry which is preliminary data.</text>
</comment>
<gene>
    <name evidence="6" type="ORF">D1825_00005</name>
</gene>
<name>A0A413RRX4_9CELL</name>
<organism evidence="6 7">
    <name type="scientific">Cellulomonas rhizosphaerae</name>
    <dbReference type="NCBI Taxonomy" id="2293719"/>
    <lineage>
        <taxon>Bacteria</taxon>
        <taxon>Bacillati</taxon>
        <taxon>Actinomycetota</taxon>
        <taxon>Actinomycetes</taxon>
        <taxon>Micrococcales</taxon>
        <taxon>Cellulomonadaceae</taxon>
        <taxon>Cellulomonas</taxon>
    </lineage>
</organism>
<dbReference type="SUPFAM" id="SSF53822">
    <property type="entry name" value="Periplasmic binding protein-like I"/>
    <property type="match status" value="1"/>
</dbReference>
<keyword evidence="3 4" id="KW-0732">Signal</keyword>
<evidence type="ECO:0000313" key="6">
    <source>
        <dbReference type="EMBL" id="RHA44670.1"/>
    </source>
</evidence>
<dbReference type="Pfam" id="PF13407">
    <property type="entry name" value="Peripla_BP_4"/>
    <property type="match status" value="1"/>
</dbReference>
<feature type="domain" description="Periplasmic binding protein" evidence="5">
    <location>
        <begin position="33"/>
        <end position="297"/>
    </location>
</feature>
<dbReference type="OrthoDB" id="9813037at2"/>
<dbReference type="PANTHER" id="PTHR46847:SF1">
    <property type="entry name" value="D-ALLOSE-BINDING PERIPLASMIC PROTEIN-RELATED"/>
    <property type="match status" value="1"/>
</dbReference>
<dbReference type="PANTHER" id="PTHR46847">
    <property type="entry name" value="D-ALLOSE-BINDING PERIPLASMIC PROTEIN-RELATED"/>
    <property type="match status" value="1"/>
</dbReference>
<dbReference type="InterPro" id="IPR006311">
    <property type="entry name" value="TAT_signal"/>
</dbReference>
<dbReference type="InterPro" id="IPR028082">
    <property type="entry name" value="Peripla_BP_I"/>
</dbReference>
<reference evidence="6 7" key="1">
    <citation type="submission" date="2018-08" db="EMBL/GenBank/DDBJ databases">
        <title>Cellulomonas rhizosphaerae sp. nov., a novel actinomycete isolated from soil.</title>
        <authorList>
            <person name="Tian Y."/>
        </authorList>
    </citation>
    <scope>NUCLEOTIDE SEQUENCE [LARGE SCALE GENOMIC DNA]</scope>
    <source>
        <strain evidence="6 7">NEAU-TCZ24</strain>
    </source>
</reference>
<dbReference type="RefSeq" id="WP_118765539.1">
    <property type="nucleotide sequence ID" value="NZ_QWKP01000001.1"/>
</dbReference>
<feature type="chain" id="PRO_5039553054" evidence="4">
    <location>
        <begin position="28"/>
        <end position="333"/>
    </location>
</feature>
<comment type="subcellular location">
    <subcellularLocation>
        <location evidence="1">Cell envelope</location>
    </subcellularLocation>
</comment>
<accession>A0A413RRX4</accession>
<sequence>MTITRRQFTLGALLAAGTAGLPVYAGAQGKKTIAVLFDGLYSPFWVAGLDVIKQDLERRGYQMVQAISDQDDNRQLEQVRAMLARKVDGIIIVQTDSNAVIPAIRAANQAKVPMVHFNRPPAKTEAFSVAVVADNRSITNATLDHMVKVAREKGGKYKAAIMIGDLGDPNAIGRRDGFFDVVDKNKDIIEVVARIPTEWNADIAFSGLTNAFQANPDINFLFTSSDFLFPQIVQVMKTRDKFHPIGHPDHVIFGGFDGDATAYELLKDKYLDADGVQDLFKEADLAINAIIDLQGGKTVERVLLDPGFAIHQANLEQSRERMWGYTVYKQKNG</sequence>
<dbReference type="AlphaFoldDB" id="A0A413RRX4"/>
<dbReference type="Proteomes" id="UP000283374">
    <property type="component" value="Unassembled WGS sequence"/>
</dbReference>
<dbReference type="CDD" id="cd01536">
    <property type="entry name" value="PBP1_ABC_sugar_binding-like"/>
    <property type="match status" value="1"/>
</dbReference>
<dbReference type="EMBL" id="QWKP01000001">
    <property type="protein sequence ID" value="RHA44670.1"/>
    <property type="molecule type" value="Genomic_DNA"/>
</dbReference>
<evidence type="ECO:0000256" key="2">
    <source>
        <dbReference type="ARBA" id="ARBA00007639"/>
    </source>
</evidence>
<comment type="similarity">
    <text evidence="2">Belongs to the bacterial solute-binding protein 2 family.</text>
</comment>
<evidence type="ECO:0000256" key="1">
    <source>
        <dbReference type="ARBA" id="ARBA00004196"/>
    </source>
</evidence>
<evidence type="ECO:0000313" key="7">
    <source>
        <dbReference type="Proteomes" id="UP000283374"/>
    </source>
</evidence>
<dbReference type="Gene3D" id="3.40.50.2300">
    <property type="match status" value="2"/>
</dbReference>
<evidence type="ECO:0000256" key="4">
    <source>
        <dbReference type="SAM" id="SignalP"/>
    </source>
</evidence>
<protein>
    <submittedName>
        <fullName evidence="6">Sugar ABC transporter substrate-binding protein</fullName>
    </submittedName>
</protein>
<feature type="signal peptide" evidence="4">
    <location>
        <begin position="1"/>
        <end position="27"/>
    </location>
</feature>
<keyword evidence="7" id="KW-1185">Reference proteome</keyword>
<dbReference type="PROSITE" id="PS51318">
    <property type="entry name" value="TAT"/>
    <property type="match status" value="1"/>
</dbReference>
<dbReference type="InterPro" id="IPR025997">
    <property type="entry name" value="SBP_2_dom"/>
</dbReference>
<dbReference type="GO" id="GO:0030313">
    <property type="term" value="C:cell envelope"/>
    <property type="evidence" value="ECO:0007669"/>
    <property type="project" value="UniProtKB-SubCell"/>
</dbReference>
<evidence type="ECO:0000259" key="5">
    <source>
        <dbReference type="Pfam" id="PF13407"/>
    </source>
</evidence>
<proteinExistence type="inferred from homology"/>